<dbReference type="NCBIfam" id="TIGR02914">
    <property type="entry name" value="EpsI_fam"/>
    <property type="match status" value="1"/>
</dbReference>
<reference evidence="10 11" key="1">
    <citation type="submission" date="2019-05" db="EMBL/GenBank/DDBJ databases">
        <title>Roseovarius bejariae sp. nov., a moderately halophylic bacterium isolated from a saline soil in Rambla Salada (Murcia).</title>
        <authorList>
            <person name="Castro D.J."/>
            <person name="Gomez-Altuve A."/>
            <person name="Reina J.C."/>
            <person name="Rodriguez M."/>
            <person name="Sampedro I."/>
            <person name="Llamas I."/>
            <person name="Martinez-Checa F."/>
        </authorList>
    </citation>
    <scope>NUCLEOTIDE SEQUENCE [LARGE SCALE GENOMIC DNA]</scope>
    <source>
        <strain evidence="10 11">A21</strain>
    </source>
</reference>
<dbReference type="InterPro" id="IPR026491">
    <property type="entry name" value="ExosortD_VPLPA"/>
</dbReference>
<proteinExistence type="predicted"/>
<dbReference type="InterPro" id="IPR019127">
    <property type="entry name" value="Exosortase"/>
</dbReference>
<dbReference type="EC" id="3.4.22.-" evidence="10"/>
<dbReference type="InterPro" id="IPR013426">
    <property type="entry name" value="EpsH-like"/>
</dbReference>
<dbReference type="RefSeq" id="WP_154151196.1">
    <property type="nucleotide sequence ID" value="NZ_SZWE01000001.1"/>
</dbReference>
<dbReference type="Proteomes" id="UP000564704">
    <property type="component" value="Unassembled WGS sequence"/>
</dbReference>
<feature type="transmembrane region" description="Helical" evidence="8">
    <location>
        <begin position="157"/>
        <end position="179"/>
    </location>
</feature>
<evidence type="ECO:0000256" key="1">
    <source>
        <dbReference type="ARBA" id="ARBA00004651"/>
    </source>
</evidence>
<keyword evidence="3" id="KW-0645">Protease</keyword>
<evidence type="ECO:0000256" key="6">
    <source>
        <dbReference type="ARBA" id="ARBA00022989"/>
    </source>
</evidence>
<dbReference type="InterPro" id="IPR026392">
    <property type="entry name" value="Exo/Archaeosortase_dom"/>
</dbReference>
<evidence type="ECO:0000259" key="9">
    <source>
        <dbReference type="Pfam" id="PF11984"/>
    </source>
</evidence>
<dbReference type="NCBIfam" id="TIGR02602">
    <property type="entry name" value="8TM_EpsH"/>
    <property type="match status" value="1"/>
</dbReference>
<organism evidence="10 11">
    <name type="scientific">Roseovarius bejariae</name>
    <dbReference type="NCBI Taxonomy" id="2576383"/>
    <lineage>
        <taxon>Bacteria</taxon>
        <taxon>Pseudomonadati</taxon>
        <taxon>Pseudomonadota</taxon>
        <taxon>Alphaproteobacteria</taxon>
        <taxon>Rhodobacterales</taxon>
        <taxon>Roseobacteraceae</taxon>
        <taxon>Roseovarius</taxon>
    </lineage>
</organism>
<name>A0A844CUI5_9RHOB</name>
<keyword evidence="5 10" id="KW-0378">Hydrolase</keyword>
<evidence type="ECO:0000256" key="8">
    <source>
        <dbReference type="SAM" id="Phobius"/>
    </source>
</evidence>
<comment type="subcellular location">
    <subcellularLocation>
        <location evidence="1">Cell membrane</location>
        <topology evidence="1">Multi-pass membrane protein</topology>
    </subcellularLocation>
</comment>
<evidence type="ECO:0000256" key="2">
    <source>
        <dbReference type="ARBA" id="ARBA00022475"/>
    </source>
</evidence>
<gene>
    <name evidence="10" type="primary">xrtD</name>
    <name evidence="10" type="ORF">FDP25_09680</name>
</gene>
<feature type="transmembrane region" description="Helical" evidence="8">
    <location>
        <begin position="20"/>
        <end position="40"/>
    </location>
</feature>
<evidence type="ECO:0000256" key="5">
    <source>
        <dbReference type="ARBA" id="ARBA00022801"/>
    </source>
</evidence>
<dbReference type="GO" id="GO:0006508">
    <property type="term" value="P:proteolysis"/>
    <property type="evidence" value="ECO:0007669"/>
    <property type="project" value="UniProtKB-KW"/>
</dbReference>
<dbReference type="GO" id="GO:0005886">
    <property type="term" value="C:plasma membrane"/>
    <property type="evidence" value="ECO:0007669"/>
    <property type="project" value="UniProtKB-SubCell"/>
</dbReference>
<keyword evidence="2" id="KW-1003">Cell membrane</keyword>
<feature type="transmembrane region" description="Helical" evidence="8">
    <location>
        <begin position="199"/>
        <end position="218"/>
    </location>
</feature>
<dbReference type="Pfam" id="PF09721">
    <property type="entry name" value="Exosortase_EpsH"/>
    <property type="match status" value="1"/>
</dbReference>
<feature type="domain" description="Methanolan biosynthesis EpsI" evidence="9">
    <location>
        <begin position="327"/>
        <end position="531"/>
    </location>
</feature>
<feature type="transmembrane region" description="Helical" evidence="8">
    <location>
        <begin position="225"/>
        <end position="248"/>
    </location>
</feature>
<dbReference type="InterPro" id="IPR014263">
    <property type="entry name" value="Methanolan_biosynth_EpsI"/>
</dbReference>
<dbReference type="Pfam" id="PF11984">
    <property type="entry name" value="DUF3485"/>
    <property type="match status" value="1"/>
</dbReference>
<sequence>MSTITDQDYLAKTTGGWLSWGLFWLIVITLAAGLLFWSGFEILFEAWSRPEYSHGPLIPVLSALMFLRELKQFPPQPGPKNDRWPGVFVVLLSVMVMALGTLLKLDSLEAYAIIIWVAGILLISFGWRTGKHFWPPVLHLVFMLPLPGLLYYEVSTVLQLVSSELGVWFLQLANIPVYLDGNIIDLGVLKLHVAEACSGLRYLFPILSFSYIFALLYQGPKWHKVLLLLAAAPIAVFMNSVRIALAGILVQRFGLEWLEGFTHFFEGWVIFMSSVLILFGFAWVLLKLNPRKMSLVEALDLNTEGVFPQLTRLKLTQASPALITATILMIIFVIAWPLVPDRNHAAPDRPSFAVFPKQVGDWRQVGQEQSFTPEVERILAADDYHAVQFGQSSSSPTIDFFTAWYEDLAENGVMHTPEICLPGAGWEIAKVDMVDIAGDLGLNSPYKVNRIIIQKGSQRSLVYYWFTHMGHAIPRSASAKFSVLTRGVMAGRSDGAIIRLIGPIREGQSEEVVEAQMNDLLKELLTELPRFIPGR</sequence>
<feature type="transmembrane region" description="Helical" evidence="8">
    <location>
        <begin position="321"/>
        <end position="339"/>
    </location>
</feature>
<dbReference type="GO" id="GO:0008233">
    <property type="term" value="F:peptidase activity"/>
    <property type="evidence" value="ECO:0007669"/>
    <property type="project" value="UniProtKB-KW"/>
</dbReference>
<dbReference type="OrthoDB" id="9797363at2"/>
<keyword evidence="6 8" id="KW-1133">Transmembrane helix</keyword>
<feature type="transmembrane region" description="Helical" evidence="8">
    <location>
        <begin position="268"/>
        <end position="286"/>
    </location>
</feature>
<protein>
    <submittedName>
        <fullName evidence="10">VPLPA-CTERM-specific exosortase XrtD</fullName>
        <ecNumber evidence="10">3.4.22.-</ecNumber>
    </submittedName>
</protein>
<evidence type="ECO:0000313" key="11">
    <source>
        <dbReference type="Proteomes" id="UP000564704"/>
    </source>
</evidence>
<dbReference type="AlphaFoldDB" id="A0A844CUI5"/>
<keyword evidence="7 8" id="KW-0472">Membrane</keyword>
<evidence type="ECO:0000256" key="4">
    <source>
        <dbReference type="ARBA" id="ARBA00022692"/>
    </source>
</evidence>
<keyword evidence="4 8" id="KW-0812">Transmembrane</keyword>
<dbReference type="NCBIfam" id="TIGR04152">
    <property type="entry name" value="exosort_VPLPA"/>
    <property type="match status" value="1"/>
</dbReference>
<feature type="transmembrane region" description="Helical" evidence="8">
    <location>
        <begin position="84"/>
        <end position="103"/>
    </location>
</feature>
<evidence type="ECO:0000256" key="7">
    <source>
        <dbReference type="ARBA" id="ARBA00023136"/>
    </source>
</evidence>
<feature type="transmembrane region" description="Helical" evidence="8">
    <location>
        <begin position="133"/>
        <end position="152"/>
    </location>
</feature>
<evidence type="ECO:0000256" key="3">
    <source>
        <dbReference type="ARBA" id="ARBA00022670"/>
    </source>
</evidence>
<evidence type="ECO:0000313" key="10">
    <source>
        <dbReference type="EMBL" id="MRU15699.1"/>
    </source>
</evidence>
<dbReference type="EMBL" id="SZWE01000001">
    <property type="protein sequence ID" value="MRU15699.1"/>
    <property type="molecule type" value="Genomic_DNA"/>
</dbReference>
<accession>A0A844CUI5</accession>
<dbReference type="NCBIfam" id="TIGR04178">
    <property type="entry name" value="exo_archaeo"/>
    <property type="match status" value="1"/>
</dbReference>
<feature type="transmembrane region" description="Helical" evidence="8">
    <location>
        <begin position="110"/>
        <end position="127"/>
    </location>
</feature>
<comment type="caution">
    <text evidence="10">The sequence shown here is derived from an EMBL/GenBank/DDBJ whole genome shotgun (WGS) entry which is preliminary data.</text>
</comment>
<keyword evidence="11" id="KW-1185">Reference proteome</keyword>